<dbReference type="AlphaFoldDB" id="A0A7C6A9N7"/>
<feature type="active site" description="Proton acceptor" evidence="7">
    <location>
        <position position="166"/>
    </location>
</feature>
<comment type="pathway">
    <text evidence="7 8">Carbohydrate biosynthesis; gluconeogenesis.</text>
</comment>
<keyword evidence="6 7" id="KW-0413">Isomerase</keyword>
<dbReference type="GO" id="GO:0006094">
    <property type="term" value="P:gluconeogenesis"/>
    <property type="evidence" value="ECO:0007669"/>
    <property type="project" value="UniProtKB-UniRule"/>
</dbReference>
<dbReference type="GO" id="GO:0046166">
    <property type="term" value="P:glyceraldehyde-3-phosphate biosynthetic process"/>
    <property type="evidence" value="ECO:0007669"/>
    <property type="project" value="TreeGrafter"/>
</dbReference>
<evidence type="ECO:0000256" key="8">
    <source>
        <dbReference type="RuleBase" id="RU363013"/>
    </source>
</evidence>
<accession>A0A7C6A9N7</accession>
<evidence type="ECO:0000313" key="9">
    <source>
        <dbReference type="EMBL" id="HHS52710.1"/>
    </source>
</evidence>
<dbReference type="InterPro" id="IPR000652">
    <property type="entry name" value="Triosephosphate_isomerase"/>
</dbReference>
<feature type="binding site" evidence="7">
    <location>
        <position position="212"/>
    </location>
    <ligand>
        <name>substrate</name>
    </ligand>
</feature>
<sequence length="250" mass="27899">MRRRLIAGNWKMYKTPREAKELAEELKLSLGDVKDVDIVICPPFTALPTVAEVIKDSNIGLGAQNMHYELKGAFTGEISPEFLLELGCKYVILGHSERRQFFFESDELINKKLKTALKMNLLPIFCLGEKLTEREQGMTFAVIEKQLTNGLTSVKEGIEKIIIAYEPVWAIGTGKNATPKQAGAVHAYIREWLAKNYNQTIADEKRILYGGSVKPDNIDELMQESELDGALVGGASLEAKSFCRIVKFSA</sequence>
<dbReference type="PANTHER" id="PTHR21139:SF42">
    <property type="entry name" value="TRIOSEPHOSPHATE ISOMERASE"/>
    <property type="match status" value="1"/>
</dbReference>
<evidence type="ECO:0000256" key="4">
    <source>
        <dbReference type="ARBA" id="ARBA00022490"/>
    </source>
</evidence>
<dbReference type="InterPro" id="IPR022896">
    <property type="entry name" value="TrioseP_Isoase_bac/euk"/>
</dbReference>
<comment type="similarity">
    <text evidence="2 7 8">Belongs to the triosephosphate isomerase family.</text>
</comment>
<dbReference type="HAMAP" id="MF_00147_B">
    <property type="entry name" value="TIM_B"/>
    <property type="match status" value="1"/>
</dbReference>
<dbReference type="SUPFAM" id="SSF51351">
    <property type="entry name" value="Triosephosphate isomerase (TIM)"/>
    <property type="match status" value="1"/>
</dbReference>
<name>A0A7C6A9N7_UNCW3</name>
<dbReference type="PROSITE" id="PS51440">
    <property type="entry name" value="TIM_2"/>
    <property type="match status" value="1"/>
</dbReference>
<comment type="pathway">
    <text evidence="1 7 8">Carbohydrate degradation; glycolysis; D-glyceraldehyde 3-phosphate from glycerone phosphate: step 1/1.</text>
</comment>
<dbReference type="EC" id="5.3.1.1" evidence="7 8"/>
<keyword evidence="5 7" id="KW-0324">Glycolysis</keyword>
<evidence type="ECO:0000256" key="3">
    <source>
        <dbReference type="ARBA" id="ARBA00022432"/>
    </source>
</evidence>
<feature type="binding site" evidence="7">
    <location>
        <begin position="233"/>
        <end position="234"/>
    </location>
    <ligand>
        <name>substrate</name>
    </ligand>
</feature>
<evidence type="ECO:0000256" key="7">
    <source>
        <dbReference type="HAMAP-Rule" id="MF_00147"/>
    </source>
</evidence>
<dbReference type="FunFam" id="3.20.20.70:FF:000016">
    <property type="entry name" value="Triosephosphate isomerase"/>
    <property type="match status" value="1"/>
</dbReference>
<dbReference type="InterPro" id="IPR020861">
    <property type="entry name" value="Triosephosphate_isomerase_AS"/>
</dbReference>
<dbReference type="CDD" id="cd00311">
    <property type="entry name" value="TIM"/>
    <property type="match status" value="1"/>
</dbReference>
<dbReference type="EMBL" id="DTLI01000179">
    <property type="protein sequence ID" value="HHS52710.1"/>
    <property type="molecule type" value="Genomic_DNA"/>
</dbReference>
<feature type="active site" description="Electrophile" evidence="7">
    <location>
        <position position="95"/>
    </location>
</feature>
<dbReference type="PROSITE" id="PS00171">
    <property type="entry name" value="TIM_1"/>
    <property type="match status" value="1"/>
</dbReference>
<feature type="binding site" evidence="7">
    <location>
        <begin position="9"/>
        <end position="11"/>
    </location>
    <ligand>
        <name>substrate</name>
    </ligand>
</feature>
<organism evidence="9">
    <name type="scientific">candidate division WOR-3 bacterium</name>
    <dbReference type="NCBI Taxonomy" id="2052148"/>
    <lineage>
        <taxon>Bacteria</taxon>
        <taxon>Bacteria division WOR-3</taxon>
    </lineage>
</organism>
<reference evidence="9" key="1">
    <citation type="journal article" date="2020" name="mSystems">
        <title>Genome- and Community-Level Interaction Insights into Carbon Utilization and Element Cycling Functions of Hydrothermarchaeota in Hydrothermal Sediment.</title>
        <authorList>
            <person name="Zhou Z."/>
            <person name="Liu Y."/>
            <person name="Xu W."/>
            <person name="Pan J."/>
            <person name="Luo Z.H."/>
            <person name="Li M."/>
        </authorList>
    </citation>
    <scope>NUCLEOTIDE SEQUENCE [LARGE SCALE GENOMIC DNA]</scope>
    <source>
        <strain evidence="9">SpSt-876</strain>
    </source>
</reference>
<keyword evidence="4 7" id="KW-0963">Cytoplasm</keyword>
<dbReference type="GO" id="GO:0006096">
    <property type="term" value="P:glycolytic process"/>
    <property type="evidence" value="ECO:0007669"/>
    <property type="project" value="UniProtKB-UniRule"/>
</dbReference>
<dbReference type="UniPathway" id="UPA00109">
    <property type="reaction ID" value="UER00189"/>
</dbReference>
<comment type="function">
    <text evidence="7">Involved in the gluconeogenesis. Catalyzes stereospecifically the conversion of dihydroxyacetone phosphate (DHAP) to D-glyceraldehyde-3-phosphate (G3P).</text>
</comment>
<dbReference type="Gene3D" id="3.20.20.70">
    <property type="entry name" value="Aldolase class I"/>
    <property type="match status" value="1"/>
</dbReference>
<protein>
    <recommendedName>
        <fullName evidence="7 8">Triosephosphate isomerase</fullName>
        <shortName evidence="7">TIM</shortName>
        <shortName evidence="7">TPI</shortName>
        <ecNumber evidence="7 8">5.3.1.1</ecNumber>
    </recommendedName>
    <alternativeName>
        <fullName evidence="7">Triose-phosphate isomerase</fullName>
    </alternativeName>
</protein>
<comment type="caution">
    <text evidence="9">The sequence shown here is derived from an EMBL/GenBank/DDBJ whole genome shotgun (WGS) entry which is preliminary data.</text>
</comment>
<keyword evidence="3 7" id="KW-0312">Gluconeogenesis</keyword>
<proteinExistence type="inferred from homology"/>
<comment type="subcellular location">
    <subcellularLocation>
        <location evidence="7 8">Cytoplasm</location>
    </subcellularLocation>
</comment>
<dbReference type="UniPathway" id="UPA00138"/>
<dbReference type="InterPro" id="IPR013785">
    <property type="entry name" value="Aldolase_TIM"/>
</dbReference>
<dbReference type="InterPro" id="IPR035990">
    <property type="entry name" value="TIM_sf"/>
</dbReference>
<evidence type="ECO:0000256" key="6">
    <source>
        <dbReference type="ARBA" id="ARBA00023235"/>
    </source>
</evidence>
<dbReference type="Pfam" id="PF00121">
    <property type="entry name" value="TIM"/>
    <property type="match status" value="1"/>
</dbReference>
<comment type="catalytic activity">
    <reaction evidence="7 8">
        <text>D-glyceraldehyde 3-phosphate = dihydroxyacetone phosphate</text>
        <dbReference type="Rhea" id="RHEA:18585"/>
        <dbReference type="ChEBI" id="CHEBI:57642"/>
        <dbReference type="ChEBI" id="CHEBI:59776"/>
        <dbReference type="EC" id="5.3.1.1"/>
    </reaction>
</comment>
<dbReference type="GO" id="GO:0004807">
    <property type="term" value="F:triose-phosphate isomerase activity"/>
    <property type="evidence" value="ECO:0007669"/>
    <property type="project" value="UniProtKB-UniRule"/>
</dbReference>
<comment type="subunit">
    <text evidence="7 8">Homodimer.</text>
</comment>
<feature type="binding site" evidence="7">
    <location>
        <position position="172"/>
    </location>
    <ligand>
        <name>substrate</name>
    </ligand>
</feature>
<dbReference type="GO" id="GO:0019563">
    <property type="term" value="P:glycerol catabolic process"/>
    <property type="evidence" value="ECO:0007669"/>
    <property type="project" value="TreeGrafter"/>
</dbReference>
<dbReference type="NCBIfam" id="TIGR00419">
    <property type="entry name" value="tim"/>
    <property type="match status" value="1"/>
</dbReference>
<evidence type="ECO:0000256" key="2">
    <source>
        <dbReference type="ARBA" id="ARBA00007422"/>
    </source>
</evidence>
<dbReference type="PANTHER" id="PTHR21139">
    <property type="entry name" value="TRIOSEPHOSPHATE ISOMERASE"/>
    <property type="match status" value="1"/>
</dbReference>
<gene>
    <name evidence="7" type="primary">tpiA</name>
    <name evidence="9" type="ORF">ENW73_07600</name>
</gene>
<evidence type="ECO:0000256" key="5">
    <source>
        <dbReference type="ARBA" id="ARBA00023152"/>
    </source>
</evidence>
<dbReference type="GO" id="GO:0005829">
    <property type="term" value="C:cytosol"/>
    <property type="evidence" value="ECO:0007669"/>
    <property type="project" value="TreeGrafter"/>
</dbReference>
<evidence type="ECO:0000256" key="1">
    <source>
        <dbReference type="ARBA" id="ARBA00004680"/>
    </source>
</evidence>